<dbReference type="RefSeq" id="WP_200277834.1">
    <property type="nucleotide sequence ID" value="NZ_CP066802.1"/>
</dbReference>
<dbReference type="InterPro" id="IPR006439">
    <property type="entry name" value="HAD-SF_hydro_IA"/>
</dbReference>
<protein>
    <submittedName>
        <fullName evidence="1">HAD family phosphatase</fullName>
    </submittedName>
</protein>
<dbReference type="Gene3D" id="1.10.150.240">
    <property type="entry name" value="Putative phosphatase, domain 2"/>
    <property type="match status" value="1"/>
</dbReference>
<dbReference type="Gene3D" id="3.40.50.1000">
    <property type="entry name" value="HAD superfamily/HAD-like"/>
    <property type="match status" value="1"/>
</dbReference>
<dbReference type="InterPro" id="IPR023198">
    <property type="entry name" value="PGP-like_dom2"/>
</dbReference>
<organism evidence="1 2">
    <name type="scientific">Actinomyces weissii</name>
    <dbReference type="NCBI Taxonomy" id="675090"/>
    <lineage>
        <taxon>Bacteria</taxon>
        <taxon>Bacillati</taxon>
        <taxon>Actinomycetota</taxon>
        <taxon>Actinomycetes</taxon>
        <taxon>Actinomycetales</taxon>
        <taxon>Actinomycetaceae</taxon>
        <taxon>Actinomyces</taxon>
    </lineage>
</organism>
<dbReference type="SUPFAM" id="SSF56784">
    <property type="entry name" value="HAD-like"/>
    <property type="match status" value="1"/>
</dbReference>
<dbReference type="PANTHER" id="PTHR43611">
    <property type="entry name" value="ALPHA-D-GLUCOSE 1-PHOSPHATE PHOSPHATASE"/>
    <property type="match status" value="1"/>
</dbReference>
<dbReference type="InterPro" id="IPR036412">
    <property type="entry name" value="HAD-like_sf"/>
</dbReference>
<dbReference type="InterPro" id="IPR023214">
    <property type="entry name" value="HAD_sf"/>
</dbReference>
<dbReference type="CDD" id="cd02603">
    <property type="entry name" value="HAD_sEH-N_like"/>
    <property type="match status" value="1"/>
</dbReference>
<sequence length="225" mass="24751">MSSASTHPGQPVQAVVFDYGNVMITWDPVGAVSGRVPLEEWDAFAQGAGFHELNLRSDAGEDFETIVADLAAAHPEHPQWPGILRTYRANFPHSITGHVPGTLALVRELLEAGVPLYLLSNFDVEPFEYARRLVPELDRFQGLVVSGREHMVKPDHRLYRIALERYHLDPATTLFIDDSPQNVEAARAVGMQALQFTGAGRLRAELTELGLLTGPAQQPPITPVD</sequence>
<evidence type="ECO:0000313" key="1">
    <source>
        <dbReference type="EMBL" id="QQM68207.1"/>
    </source>
</evidence>
<dbReference type="PANTHER" id="PTHR43611:SF3">
    <property type="entry name" value="FLAVIN MONONUCLEOTIDE HYDROLASE 1, CHLOROPLATIC"/>
    <property type="match status" value="1"/>
</dbReference>
<dbReference type="EMBL" id="CP066802">
    <property type="protein sequence ID" value="QQM68207.1"/>
    <property type="molecule type" value="Genomic_DNA"/>
</dbReference>
<dbReference type="NCBIfam" id="TIGR01509">
    <property type="entry name" value="HAD-SF-IA-v3"/>
    <property type="match status" value="1"/>
</dbReference>
<dbReference type="SFLD" id="SFLDG01129">
    <property type="entry name" value="C1.5:_HAD__Beta-PGM__Phosphata"/>
    <property type="match status" value="1"/>
</dbReference>
<reference evidence="1 2" key="1">
    <citation type="submission" date="2020-12" db="EMBL/GenBank/DDBJ databases">
        <authorList>
            <person name="Zhou J."/>
        </authorList>
    </citation>
    <scope>NUCLEOTIDE SEQUENCE [LARGE SCALE GENOMIC DNA]</scope>
    <source>
        <strain evidence="1 2">CCUG 61299</strain>
    </source>
</reference>
<name>A0A7T7MC68_9ACTO</name>
<dbReference type="KEGG" id="awe:JG540_05135"/>
<dbReference type="SFLD" id="SFLDS00003">
    <property type="entry name" value="Haloacid_Dehalogenase"/>
    <property type="match status" value="1"/>
</dbReference>
<keyword evidence="2" id="KW-1185">Reference proteome</keyword>
<accession>A0A7T7MC68</accession>
<dbReference type="Proteomes" id="UP000595895">
    <property type="component" value="Chromosome"/>
</dbReference>
<dbReference type="Pfam" id="PF00702">
    <property type="entry name" value="Hydrolase"/>
    <property type="match status" value="1"/>
</dbReference>
<dbReference type="AlphaFoldDB" id="A0A7T7MC68"/>
<proteinExistence type="predicted"/>
<gene>
    <name evidence="1" type="ORF">JG540_05135</name>
</gene>
<evidence type="ECO:0000313" key="2">
    <source>
        <dbReference type="Proteomes" id="UP000595895"/>
    </source>
</evidence>